<gene>
    <name evidence="7" type="ORF">DES53_107157</name>
</gene>
<dbReference type="SUPFAM" id="SSF54995">
    <property type="entry name" value="Ribosomal protein S6"/>
    <property type="match status" value="1"/>
</dbReference>
<organism evidence="7 8">
    <name type="scientific">Roseimicrobium gellanilyticum</name>
    <dbReference type="NCBI Taxonomy" id="748857"/>
    <lineage>
        <taxon>Bacteria</taxon>
        <taxon>Pseudomonadati</taxon>
        <taxon>Verrucomicrobiota</taxon>
        <taxon>Verrucomicrobiia</taxon>
        <taxon>Verrucomicrobiales</taxon>
        <taxon>Verrucomicrobiaceae</taxon>
        <taxon>Roseimicrobium</taxon>
    </lineage>
</organism>
<dbReference type="OrthoDB" id="195283at2"/>
<keyword evidence="3" id="KW-0687">Ribonucleoprotein</keyword>
<evidence type="ECO:0000256" key="1">
    <source>
        <dbReference type="ARBA" id="ARBA00009512"/>
    </source>
</evidence>
<dbReference type="RefSeq" id="WP_113959964.1">
    <property type="nucleotide sequence ID" value="NZ_QNRR01000007.1"/>
</dbReference>
<evidence type="ECO:0000313" key="8">
    <source>
        <dbReference type="Proteomes" id="UP000253426"/>
    </source>
</evidence>
<evidence type="ECO:0000313" key="7">
    <source>
        <dbReference type="EMBL" id="RBP41326.1"/>
    </source>
</evidence>
<dbReference type="InterPro" id="IPR020814">
    <property type="entry name" value="Ribosomal_S6_plastid/chlpt"/>
</dbReference>
<comment type="similarity">
    <text evidence="1">Belongs to the bacterial ribosomal protein bS6 family.</text>
</comment>
<dbReference type="InterPro" id="IPR035980">
    <property type="entry name" value="Ribosomal_bS6_sf"/>
</dbReference>
<dbReference type="NCBIfam" id="TIGR00166">
    <property type="entry name" value="S6"/>
    <property type="match status" value="1"/>
</dbReference>
<name>A0A366HHC1_9BACT</name>
<evidence type="ECO:0000256" key="3">
    <source>
        <dbReference type="ARBA" id="ARBA00023274"/>
    </source>
</evidence>
<dbReference type="GO" id="GO:1990904">
    <property type="term" value="C:ribonucleoprotein complex"/>
    <property type="evidence" value="ECO:0007669"/>
    <property type="project" value="UniProtKB-KW"/>
</dbReference>
<sequence>MSRKYEAMIVLDMKGREENVETLVSQLGKEFESNGVKLQQVDNLGKKKFPFAPRHVESGYYINFLFEAEPAAVDKVQARLKLNDNVYMQYFQRR</sequence>
<comment type="caution">
    <text evidence="7">The sequence shown here is derived from an EMBL/GenBank/DDBJ whole genome shotgun (WGS) entry which is preliminary data.</text>
</comment>
<dbReference type="CDD" id="cd00473">
    <property type="entry name" value="bS6"/>
    <property type="match status" value="1"/>
</dbReference>
<evidence type="ECO:0000256" key="2">
    <source>
        <dbReference type="ARBA" id="ARBA00022980"/>
    </source>
</evidence>
<dbReference type="Gene3D" id="3.30.70.60">
    <property type="match status" value="1"/>
</dbReference>
<dbReference type="GO" id="GO:0006412">
    <property type="term" value="P:translation"/>
    <property type="evidence" value="ECO:0007669"/>
    <property type="project" value="InterPro"/>
</dbReference>
<dbReference type="InterPro" id="IPR014717">
    <property type="entry name" value="Transl_elong_EF1B/ribsomal_bS6"/>
</dbReference>
<comment type="function">
    <text evidence="4">Binds together with bS18 to 16S ribosomal RNA.</text>
</comment>
<protein>
    <recommendedName>
        <fullName evidence="5">Small ribosomal subunit protein bS6</fullName>
    </recommendedName>
    <alternativeName>
        <fullName evidence="6">30S ribosomal protein S6</fullName>
    </alternativeName>
</protein>
<dbReference type="Pfam" id="PF01250">
    <property type="entry name" value="Ribosomal_S6"/>
    <property type="match status" value="1"/>
</dbReference>
<evidence type="ECO:0000256" key="6">
    <source>
        <dbReference type="ARBA" id="ARBA00035520"/>
    </source>
</evidence>
<accession>A0A366HHC1</accession>
<keyword evidence="2 7" id="KW-0689">Ribosomal protein</keyword>
<dbReference type="GO" id="GO:0003735">
    <property type="term" value="F:structural constituent of ribosome"/>
    <property type="evidence" value="ECO:0007669"/>
    <property type="project" value="InterPro"/>
</dbReference>
<dbReference type="InterPro" id="IPR000529">
    <property type="entry name" value="Ribosomal_bS6"/>
</dbReference>
<evidence type="ECO:0000256" key="5">
    <source>
        <dbReference type="ARBA" id="ARBA00035294"/>
    </source>
</evidence>
<keyword evidence="8" id="KW-1185">Reference proteome</keyword>
<dbReference type="EMBL" id="QNRR01000007">
    <property type="protein sequence ID" value="RBP41326.1"/>
    <property type="molecule type" value="Genomic_DNA"/>
</dbReference>
<dbReference type="Proteomes" id="UP000253426">
    <property type="component" value="Unassembled WGS sequence"/>
</dbReference>
<dbReference type="GO" id="GO:0019843">
    <property type="term" value="F:rRNA binding"/>
    <property type="evidence" value="ECO:0007669"/>
    <property type="project" value="InterPro"/>
</dbReference>
<proteinExistence type="inferred from homology"/>
<dbReference type="AlphaFoldDB" id="A0A366HHC1"/>
<dbReference type="GO" id="GO:0005840">
    <property type="term" value="C:ribosome"/>
    <property type="evidence" value="ECO:0007669"/>
    <property type="project" value="UniProtKB-KW"/>
</dbReference>
<evidence type="ECO:0000256" key="4">
    <source>
        <dbReference type="ARBA" id="ARBA00035104"/>
    </source>
</evidence>
<reference evidence="7 8" key="1">
    <citation type="submission" date="2018-06" db="EMBL/GenBank/DDBJ databases">
        <title>Genomic Encyclopedia of Type Strains, Phase IV (KMG-IV): sequencing the most valuable type-strain genomes for metagenomic binning, comparative biology and taxonomic classification.</title>
        <authorList>
            <person name="Goeker M."/>
        </authorList>
    </citation>
    <scope>NUCLEOTIDE SEQUENCE [LARGE SCALE GENOMIC DNA]</scope>
    <source>
        <strain evidence="7 8">DSM 25532</strain>
    </source>
</reference>